<reference evidence="1 2" key="1">
    <citation type="journal article" date="2011" name="PLoS ONE">
        <title>The entomopathogenic bacterial endosymbionts xenorhabdus and photorhabdus: convergent lifestyles from divergent genomes.</title>
        <authorList>
            <person name="Chaston J.M."/>
            <person name="Suen G."/>
            <person name="Tucker S.L."/>
            <person name="Andersen A.W."/>
            <person name="Bhasin A."/>
            <person name="Bode E."/>
            <person name="Bode H.B."/>
            <person name="Brachmann A.O."/>
            <person name="Cowles C.E."/>
            <person name="Cowles K.N."/>
            <person name="Darby C."/>
            <person name="de Leon L."/>
            <person name="Drace K."/>
            <person name="Du Z."/>
            <person name="Givaudan A."/>
            <person name="Herbert Tran E.E."/>
            <person name="Jewell K.A."/>
            <person name="Knack J.J."/>
            <person name="Krasomil-Osterfeld K.C."/>
            <person name="Kukor R."/>
            <person name="Lanois A."/>
            <person name="Latreille P."/>
            <person name="Leimgruber N.K."/>
            <person name="Lipke C.M."/>
            <person name="Liu R."/>
            <person name="Lu X."/>
            <person name="Martens E.C."/>
            <person name="Marri P.R."/>
            <person name="Medigue C."/>
            <person name="Menard M.L."/>
            <person name="Miller N.M."/>
            <person name="Morales-Soto N."/>
            <person name="Norton S."/>
            <person name="Ogier J.C."/>
            <person name="Orchard S.S."/>
            <person name="Park D."/>
            <person name="Park Y."/>
            <person name="Qurollo B.A."/>
            <person name="Sugar D.R."/>
            <person name="Richards G.R."/>
            <person name="Rouy Z."/>
            <person name="Slominski B."/>
            <person name="Slominski K."/>
            <person name="Snyder H."/>
            <person name="Tjaden B.C."/>
            <person name="van der Hoeven R."/>
            <person name="Welch R.D."/>
            <person name="Wheeler C."/>
            <person name="Xiang B."/>
            <person name="Barbazuk B."/>
            <person name="Gaudriault S."/>
            <person name="Goodner B."/>
            <person name="Slater S.C."/>
            <person name="Forst S."/>
            <person name="Goldman B.S."/>
            <person name="Goodrich-Blair H."/>
        </authorList>
    </citation>
    <scope>NUCLEOTIDE SEQUENCE [LARGE SCALE GENOMIC DNA]</scope>
    <source>
        <strain evidence="2">ATCC 19061 / DSM 3370 / CCUG 14189 / LMG 1036 / NCIMB 9965 / AN6</strain>
    </source>
</reference>
<protein>
    <submittedName>
        <fullName evidence="1">Uncharacterized protein</fullName>
    </submittedName>
</protein>
<proteinExistence type="predicted"/>
<accession>D3VI93</accession>
<dbReference type="EMBL" id="FN667742">
    <property type="protein sequence ID" value="CBJ90733.1"/>
    <property type="molecule type" value="Genomic_DNA"/>
</dbReference>
<sequence length="57" mass="6497">MTGVSERSQQSCNLKGDGYIASNNKKYGSYELNSKRQQPLITVKSYFEALQIQFSIF</sequence>
<dbReference type="HOGENOM" id="CLU_2995719_0_0_6"/>
<gene>
    <name evidence="1" type="ordered locus">XNC1_2679</name>
</gene>
<evidence type="ECO:0000313" key="1">
    <source>
        <dbReference type="EMBL" id="CBJ90733.1"/>
    </source>
</evidence>
<name>D3VI93_XENNA</name>
<dbReference type="AlphaFoldDB" id="D3VI93"/>
<evidence type="ECO:0000313" key="2">
    <source>
        <dbReference type="Proteomes" id="UP000008075"/>
    </source>
</evidence>
<dbReference type="KEGG" id="xne:XNC1_2679"/>
<organism evidence="1 2">
    <name type="scientific">Xenorhabdus nematophila (strain ATCC 19061 / DSM 3370 / CCUG 14189 / LMG 1036 / NCIMB 9965 / AN6)</name>
    <dbReference type="NCBI Taxonomy" id="406817"/>
    <lineage>
        <taxon>Bacteria</taxon>
        <taxon>Pseudomonadati</taxon>
        <taxon>Pseudomonadota</taxon>
        <taxon>Gammaproteobacteria</taxon>
        <taxon>Enterobacterales</taxon>
        <taxon>Morganellaceae</taxon>
        <taxon>Xenorhabdus</taxon>
    </lineage>
</organism>
<dbReference type="Proteomes" id="UP000008075">
    <property type="component" value="Chromosome"/>
</dbReference>
<keyword evidence="2" id="KW-1185">Reference proteome</keyword>